<dbReference type="GO" id="GO:0007018">
    <property type="term" value="P:microtubule-based movement"/>
    <property type="evidence" value="ECO:0007669"/>
    <property type="project" value="InterPro"/>
</dbReference>
<dbReference type="InterPro" id="IPR026983">
    <property type="entry name" value="DHC"/>
</dbReference>
<sequence length="1150" mass="127542">MKKYKFEFPAVGEALELARKGDVLRQVTRTPNNENLLFPRISPQKRSSVQKRKTKSDYTSEIPRPAPIDRRKSPMGSISPPPMKGGRLYTPSAVVRAQSSLDYVSAGADQIAIASPWGKPLSSLRAAAEYEIKTILSAKPSPVLSSKRRTKRMLQPMSLSSPLPISIFTPDPTEVTSTARSRGSVSSTVTVEQRHDLKTGDDVIAYFARYGEEARRKFIYLVRQEPKDPAAAYELVVVPPEAITGLIHAAGPADVSGGYADAGGIFGDMSTAGARAGYYTMSASGVVSVAPGEPSEVVSMEEWIREKSSFTFLRRIRFFKFFRLLKFFRGWNKYARRRVFKQARANLKGKLLQMRSRFAMRIVQARSAVVGFKAAALMRPVVEILRQRPVGVEEFKEKADAAAKVAGTVLNHYMERIQSILSDTWIDILRAQQQNAPAGTKGPEKGLTKRFDSLTKAAHLSKHTGTSVTAIAREMVEKEAEAAAMWAEAVKDRESFPNFIRLLDAMVVESLLEWAADECKEYADVLWRGSSDDTEGGVRVLRGLFMCSVHLTGLSESDAEQVASNEIADIDLGSVAISPSTSILQLSAVEDVIERLRMTVESVPRLLFMPPCLKFFSRTPQAPPLRAMLAAHEPLTTALDLAAEAVNRDFARMAEVERYLEPYMRIVASFARWSPEHYRAEKLSNASSDPEKGLLPTYHSLGSDLNRLRNDMSLVDRLRVSTPLGCLHVEARALKAALSSRLSFIMEKVKILLLELSSKECSEASAATRAASEALGRKAATRTNDAFGFLEQMREAEAVNKLMIIKARAIDFGFHLMDTFHVKVPTPDRVHHDTLHESLERIAERLEMCERWLDTQRAHLAKAIDTHLNSCAEDALLFTAEAASLDDPSLEVEEALSRLDSLSERAVSLRKTLELGISRRKLLGGARGGGAAEENVRGLELQVEGGKTRWALFSAVSDILSELSCKTIHSAARLSYIDEISTRVKELEQVLSLSDSAEISKATSQIVGNIVTALNFLSNLPSAEEKSRRETVLADLVPLDESEDALRQDKLVTHLLSNIDALPARSLELIQRAKQSEMQPRSPGVGEEARYVFYWFQSAFWYPFFVLETFDCAPGPCPLPHRVHQCSVENNFSFGNIFSFNLSIFRTCVS</sequence>
<gene>
    <name evidence="2" type="ORF">PBIL07802_LOCUS17794</name>
</gene>
<evidence type="ECO:0008006" key="3">
    <source>
        <dbReference type="Google" id="ProtNLM"/>
    </source>
</evidence>
<protein>
    <recommendedName>
        <fullName evidence="3">Dynein heavy chain</fullName>
    </recommendedName>
</protein>
<dbReference type="GO" id="GO:0030286">
    <property type="term" value="C:dynein complex"/>
    <property type="evidence" value="ECO:0007669"/>
    <property type="project" value="InterPro"/>
</dbReference>
<dbReference type="GO" id="GO:0045505">
    <property type="term" value="F:dynein intermediate chain binding"/>
    <property type="evidence" value="ECO:0007669"/>
    <property type="project" value="InterPro"/>
</dbReference>
<dbReference type="EMBL" id="HBIB01027395">
    <property type="protein sequence ID" value="CAE0255540.1"/>
    <property type="molecule type" value="Transcribed_RNA"/>
</dbReference>
<accession>A0A7S3GA73</accession>
<dbReference type="GO" id="GO:0051959">
    <property type="term" value="F:dynein light intermediate chain binding"/>
    <property type="evidence" value="ECO:0007669"/>
    <property type="project" value="InterPro"/>
</dbReference>
<dbReference type="AlphaFoldDB" id="A0A7S3GA73"/>
<dbReference type="PANTHER" id="PTHR45703:SF35">
    <property type="entry name" value="DYNEIN HEAVY CHAIN"/>
    <property type="match status" value="1"/>
</dbReference>
<dbReference type="PANTHER" id="PTHR45703">
    <property type="entry name" value="DYNEIN HEAVY CHAIN"/>
    <property type="match status" value="1"/>
</dbReference>
<name>A0A7S3GA73_9EUKA</name>
<proteinExistence type="predicted"/>
<reference evidence="2" key="1">
    <citation type="submission" date="2021-01" db="EMBL/GenBank/DDBJ databases">
        <authorList>
            <person name="Corre E."/>
            <person name="Pelletier E."/>
            <person name="Niang G."/>
            <person name="Scheremetjew M."/>
            <person name="Finn R."/>
            <person name="Kale V."/>
            <person name="Holt S."/>
            <person name="Cochrane G."/>
            <person name="Meng A."/>
            <person name="Brown T."/>
            <person name="Cohen L."/>
        </authorList>
    </citation>
    <scope>NUCLEOTIDE SEQUENCE</scope>
    <source>
        <strain evidence="2">NIES-2562</strain>
    </source>
</reference>
<organism evidence="2">
    <name type="scientific">Palpitomonas bilix</name>
    <dbReference type="NCBI Taxonomy" id="652834"/>
    <lineage>
        <taxon>Eukaryota</taxon>
        <taxon>Eukaryota incertae sedis</taxon>
    </lineage>
</organism>
<evidence type="ECO:0000256" key="1">
    <source>
        <dbReference type="SAM" id="MobiDB-lite"/>
    </source>
</evidence>
<feature type="region of interest" description="Disordered" evidence="1">
    <location>
        <begin position="38"/>
        <end position="85"/>
    </location>
</feature>
<evidence type="ECO:0000313" key="2">
    <source>
        <dbReference type="EMBL" id="CAE0255540.1"/>
    </source>
</evidence>